<feature type="transmembrane region" description="Helical" evidence="1">
    <location>
        <begin position="32"/>
        <end position="57"/>
    </location>
</feature>
<protein>
    <recommendedName>
        <fullName evidence="2">DUF2062 domain-containing protein</fullName>
    </recommendedName>
</protein>
<name>A0A521DHU8_9BACT</name>
<evidence type="ECO:0000313" key="4">
    <source>
        <dbReference type="Proteomes" id="UP000317315"/>
    </source>
</evidence>
<dbReference type="Proteomes" id="UP000317315">
    <property type="component" value="Unassembled WGS sequence"/>
</dbReference>
<feature type="domain" description="DUF2062" evidence="2">
    <location>
        <begin position="11"/>
        <end position="147"/>
    </location>
</feature>
<keyword evidence="1" id="KW-0472">Membrane</keyword>
<organism evidence="3 4">
    <name type="scientific">Balnearium lithotrophicum</name>
    <dbReference type="NCBI Taxonomy" id="223788"/>
    <lineage>
        <taxon>Bacteria</taxon>
        <taxon>Pseudomonadati</taxon>
        <taxon>Aquificota</taxon>
        <taxon>Aquificia</taxon>
        <taxon>Desulfurobacteriales</taxon>
        <taxon>Desulfurobacteriaceae</taxon>
        <taxon>Balnearium</taxon>
    </lineage>
</organism>
<evidence type="ECO:0000259" key="2">
    <source>
        <dbReference type="Pfam" id="PF09835"/>
    </source>
</evidence>
<dbReference type="AlphaFoldDB" id="A0A521DHU8"/>
<proteinExistence type="predicted"/>
<dbReference type="InterPro" id="IPR018639">
    <property type="entry name" value="DUF2062"/>
</dbReference>
<keyword evidence="1" id="KW-1133">Transmembrane helix</keyword>
<evidence type="ECO:0000313" key="3">
    <source>
        <dbReference type="EMBL" id="SMO71208.1"/>
    </source>
</evidence>
<sequence length="163" mass="17998">MMKKLKEALSLKFYLKKLLELKDRPDETAKGLALGVFVGFLPINGFQVLVAVTIAAVTRVSKIAAAIGTHVTNPWTTIPVLILDYYVGCLLLNKKACIPHVDFSSFSSILSSGKEIFIPMFIGGVFLGVIFSILSYFGVKKLLEREVNVVKNYVKNIKEKTAD</sequence>
<dbReference type="OrthoDB" id="9794343at2"/>
<evidence type="ECO:0000256" key="1">
    <source>
        <dbReference type="SAM" id="Phobius"/>
    </source>
</evidence>
<keyword evidence="4" id="KW-1185">Reference proteome</keyword>
<dbReference type="PANTHER" id="PTHR40547">
    <property type="entry name" value="SLL0298 PROTEIN"/>
    <property type="match status" value="1"/>
</dbReference>
<accession>A0A521DHU8</accession>
<gene>
    <name evidence="3" type="ORF">SAMN06269117_12111</name>
</gene>
<reference evidence="3 4" key="1">
    <citation type="submission" date="2017-05" db="EMBL/GenBank/DDBJ databases">
        <authorList>
            <person name="Varghese N."/>
            <person name="Submissions S."/>
        </authorList>
    </citation>
    <scope>NUCLEOTIDE SEQUENCE [LARGE SCALE GENOMIC DNA]</scope>
    <source>
        <strain evidence="3 4">DSM 16304</strain>
    </source>
</reference>
<keyword evidence="1" id="KW-0812">Transmembrane</keyword>
<dbReference type="PANTHER" id="PTHR40547:SF1">
    <property type="entry name" value="SLL0298 PROTEIN"/>
    <property type="match status" value="1"/>
</dbReference>
<dbReference type="Pfam" id="PF09835">
    <property type="entry name" value="DUF2062"/>
    <property type="match status" value="1"/>
</dbReference>
<feature type="transmembrane region" description="Helical" evidence="1">
    <location>
        <begin position="116"/>
        <end position="139"/>
    </location>
</feature>
<dbReference type="EMBL" id="FXTM01000021">
    <property type="protein sequence ID" value="SMO71208.1"/>
    <property type="molecule type" value="Genomic_DNA"/>
</dbReference>